<dbReference type="InParanoid" id="A0A2K2CMS6"/>
<dbReference type="EnsemblPlants" id="PNT63327">
    <property type="protein sequence ID" value="PNT63327"/>
    <property type="gene ID" value="BRADI_4g14232v3"/>
</dbReference>
<organism evidence="1">
    <name type="scientific">Brachypodium distachyon</name>
    <name type="common">Purple false brome</name>
    <name type="synonym">Trachynia distachya</name>
    <dbReference type="NCBI Taxonomy" id="15368"/>
    <lineage>
        <taxon>Eukaryota</taxon>
        <taxon>Viridiplantae</taxon>
        <taxon>Streptophyta</taxon>
        <taxon>Embryophyta</taxon>
        <taxon>Tracheophyta</taxon>
        <taxon>Spermatophyta</taxon>
        <taxon>Magnoliopsida</taxon>
        <taxon>Liliopsida</taxon>
        <taxon>Poales</taxon>
        <taxon>Poaceae</taxon>
        <taxon>BOP clade</taxon>
        <taxon>Pooideae</taxon>
        <taxon>Stipodae</taxon>
        <taxon>Brachypodieae</taxon>
        <taxon>Brachypodium</taxon>
    </lineage>
</organism>
<dbReference type="EMBL" id="CM000883">
    <property type="protein sequence ID" value="PNT63327.1"/>
    <property type="molecule type" value="Genomic_DNA"/>
</dbReference>
<sequence>MVILMENLVPHMVFAPNAYQTLQVLLISLNERARWSV</sequence>
<proteinExistence type="predicted"/>
<keyword evidence="3" id="KW-1185">Reference proteome</keyword>
<dbReference type="Proteomes" id="UP000008810">
    <property type="component" value="Chromosome 4"/>
</dbReference>
<reference evidence="1 2" key="1">
    <citation type="journal article" date="2010" name="Nature">
        <title>Genome sequencing and analysis of the model grass Brachypodium distachyon.</title>
        <authorList>
            <consortium name="International Brachypodium Initiative"/>
        </authorList>
    </citation>
    <scope>NUCLEOTIDE SEQUENCE [LARGE SCALE GENOMIC DNA]</scope>
    <source>
        <strain evidence="1 2">Bd21</strain>
    </source>
</reference>
<evidence type="ECO:0000313" key="3">
    <source>
        <dbReference type="Proteomes" id="UP000008810"/>
    </source>
</evidence>
<reference evidence="2" key="3">
    <citation type="submission" date="2018-08" db="UniProtKB">
        <authorList>
            <consortium name="EnsemblPlants"/>
        </authorList>
    </citation>
    <scope>IDENTIFICATION</scope>
    <source>
        <strain evidence="2">cv. Bd21</strain>
    </source>
</reference>
<protein>
    <submittedName>
        <fullName evidence="1 2">Uncharacterized protein</fullName>
    </submittedName>
</protein>
<accession>A0A2K2CMS6</accession>
<evidence type="ECO:0000313" key="2">
    <source>
        <dbReference type="EnsemblPlants" id="PNT63327"/>
    </source>
</evidence>
<name>A0A2K2CMS6_BRADI</name>
<dbReference type="Gramene" id="PNT63327">
    <property type="protein sequence ID" value="PNT63327"/>
    <property type="gene ID" value="BRADI_4g14232v3"/>
</dbReference>
<reference evidence="1" key="2">
    <citation type="submission" date="2017-06" db="EMBL/GenBank/DDBJ databases">
        <title>WGS assembly of Brachypodium distachyon.</title>
        <authorList>
            <consortium name="The International Brachypodium Initiative"/>
            <person name="Lucas S."/>
            <person name="Harmon-Smith M."/>
            <person name="Lail K."/>
            <person name="Tice H."/>
            <person name="Grimwood J."/>
            <person name="Bruce D."/>
            <person name="Barry K."/>
            <person name="Shu S."/>
            <person name="Lindquist E."/>
            <person name="Wang M."/>
            <person name="Pitluck S."/>
            <person name="Vogel J.P."/>
            <person name="Garvin D.F."/>
            <person name="Mockler T.C."/>
            <person name="Schmutz J."/>
            <person name="Rokhsar D."/>
            <person name="Bevan M.W."/>
        </authorList>
    </citation>
    <scope>NUCLEOTIDE SEQUENCE</scope>
    <source>
        <strain evidence="1">Bd21</strain>
    </source>
</reference>
<evidence type="ECO:0000313" key="1">
    <source>
        <dbReference type="EMBL" id="PNT63327.1"/>
    </source>
</evidence>
<gene>
    <name evidence="1" type="ORF">BRADI_4g14232v3</name>
</gene>
<dbReference type="AlphaFoldDB" id="A0A2K2CMS6"/>